<gene>
    <name evidence="1" type="ORF">UFOVP344_51</name>
</gene>
<protein>
    <submittedName>
        <fullName evidence="1">Uncharacterized protein</fullName>
    </submittedName>
</protein>
<accession>A0A6J5M4H7</accession>
<evidence type="ECO:0000313" key="1">
    <source>
        <dbReference type="EMBL" id="CAB4138779.1"/>
    </source>
</evidence>
<reference evidence="1" key="1">
    <citation type="submission" date="2020-04" db="EMBL/GenBank/DDBJ databases">
        <authorList>
            <person name="Chiriac C."/>
            <person name="Salcher M."/>
            <person name="Ghai R."/>
            <person name="Kavagutti S V."/>
        </authorList>
    </citation>
    <scope>NUCLEOTIDE SEQUENCE</scope>
</reference>
<sequence length="81" mass="9286">MGRRRHNILSEDLGDIVYLIYTARNPVTTKGDFAREYATEIATLAHMGIISTFDPVTQDYTNRWRLTPSGLDRITNHTLYA</sequence>
<name>A0A6J5M4H7_9CAUD</name>
<organism evidence="1">
    <name type="scientific">uncultured Caudovirales phage</name>
    <dbReference type="NCBI Taxonomy" id="2100421"/>
    <lineage>
        <taxon>Viruses</taxon>
        <taxon>Duplodnaviria</taxon>
        <taxon>Heunggongvirae</taxon>
        <taxon>Uroviricota</taxon>
        <taxon>Caudoviricetes</taxon>
        <taxon>Peduoviridae</taxon>
        <taxon>Maltschvirus</taxon>
        <taxon>Maltschvirus maltsch</taxon>
    </lineage>
</organism>
<proteinExistence type="predicted"/>
<dbReference type="EMBL" id="LR796349">
    <property type="protein sequence ID" value="CAB4138779.1"/>
    <property type="molecule type" value="Genomic_DNA"/>
</dbReference>